<dbReference type="InterPro" id="IPR005117">
    <property type="entry name" value="NiRdtase/SiRdtase_haem-b_fer"/>
</dbReference>
<keyword evidence="5 15" id="KW-0349">Heme</keyword>
<feature type="domain" description="Nitrite/sulphite reductase 4Fe-4S" evidence="16">
    <location>
        <begin position="188"/>
        <end position="351"/>
    </location>
</feature>
<dbReference type="GO" id="GO:0070814">
    <property type="term" value="P:hydrogen sulfide biosynthetic process"/>
    <property type="evidence" value="ECO:0007669"/>
    <property type="project" value="UniProtKB-UniRule"/>
</dbReference>
<comment type="catalytic activity">
    <reaction evidence="12 15">
        <text>hydrogen sulfide + 3 NADP(+) + 3 H2O = sulfite + 3 NADPH + 4 H(+)</text>
        <dbReference type="Rhea" id="RHEA:13801"/>
        <dbReference type="ChEBI" id="CHEBI:15377"/>
        <dbReference type="ChEBI" id="CHEBI:15378"/>
        <dbReference type="ChEBI" id="CHEBI:17359"/>
        <dbReference type="ChEBI" id="CHEBI:29919"/>
        <dbReference type="ChEBI" id="CHEBI:57783"/>
        <dbReference type="ChEBI" id="CHEBI:58349"/>
        <dbReference type="EC" id="1.8.1.2"/>
    </reaction>
</comment>
<dbReference type="GO" id="GO:0046872">
    <property type="term" value="F:metal ion binding"/>
    <property type="evidence" value="ECO:0007669"/>
    <property type="project" value="UniProtKB-KW"/>
</dbReference>
<dbReference type="FunFam" id="3.30.413.10:FF:000003">
    <property type="entry name" value="Sulfite reductase [NADPH] hemoprotein beta-component"/>
    <property type="match status" value="1"/>
</dbReference>
<accession>A0A545TK00</accession>
<feature type="binding site" evidence="15">
    <location>
        <position position="509"/>
    </location>
    <ligand>
        <name>[4Fe-4S] cluster</name>
        <dbReference type="ChEBI" id="CHEBI:49883"/>
    </ligand>
</feature>
<keyword evidence="11 15" id="KW-0198">Cysteine biosynthesis</keyword>
<dbReference type="GO" id="GO:0009337">
    <property type="term" value="C:sulfite reductase complex (NADPH)"/>
    <property type="evidence" value="ECO:0007669"/>
    <property type="project" value="InterPro"/>
</dbReference>
<keyword evidence="7 15" id="KW-0521">NADP</keyword>
<comment type="subunit">
    <text evidence="14 15">Alpha(8)-beta(8). The alpha component is a flavoprotein, the beta component is a hemoprotein.</text>
</comment>
<evidence type="ECO:0000256" key="10">
    <source>
        <dbReference type="ARBA" id="ARBA00023014"/>
    </source>
</evidence>
<feature type="binding site" evidence="15">
    <location>
        <position position="464"/>
    </location>
    <ligand>
        <name>[4Fe-4S] cluster</name>
        <dbReference type="ChEBI" id="CHEBI:49883"/>
    </ligand>
</feature>
<comment type="function">
    <text evidence="13 15">Component of the sulfite reductase complex that catalyzes the 6-electron reduction of sulfite to sulfide. This is one of several activities required for the biosynthesis of L-cysteine from sulfate.</text>
</comment>
<dbReference type="NCBIfam" id="NF010029">
    <property type="entry name" value="PRK13504.1"/>
    <property type="match status" value="1"/>
</dbReference>
<evidence type="ECO:0000256" key="5">
    <source>
        <dbReference type="ARBA" id="ARBA00022617"/>
    </source>
</evidence>
<dbReference type="UniPathway" id="UPA00140">
    <property type="reaction ID" value="UER00207"/>
</dbReference>
<dbReference type="OrthoDB" id="3189055at2"/>
<dbReference type="PANTHER" id="PTHR11493:SF47">
    <property type="entry name" value="SULFITE REDUCTASE [NADPH] SUBUNIT BETA"/>
    <property type="match status" value="1"/>
</dbReference>
<dbReference type="EC" id="1.8.1.2" evidence="15"/>
<dbReference type="GO" id="GO:0050311">
    <property type="term" value="F:sulfite reductase (ferredoxin) activity"/>
    <property type="evidence" value="ECO:0007669"/>
    <property type="project" value="TreeGrafter"/>
</dbReference>
<keyword evidence="9 15" id="KW-0408">Iron</keyword>
<keyword evidence="6 15" id="KW-0479">Metal-binding</keyword>
<feature type="binding site" description="axial binding residue" evidence="15">
    <location>
        <position position="513"/>
    </location>
    <ligand>
        <name>siroheme</name>
        <dbReference type="ChEBI" id="CHEBI:60052"/>
    </ligand>
    <ligandPart>
        <name>Fe</name>
        <dbReference type="ChEBI" id="CHEBI:18248"/>
    </ligandPart>
</feature>
<sequence length="599" mass="67316">MEIIEPNSVTVAEQSHQDSFIQPTVYDPSTHTDVERIKVESEYLRGTITPSLKNPLTGAVADDDLMLIKFHGIYQQDDRDIRNERRKQKLEPLYSFMIRARVPGGVATAAQYLQMAELATQYSSGSLRLTTRQAFQWHGVFKRNLKTTIAGINKSMLDTIAACGDVNRNVMSNPLPETSAIHAEVYEWAQKISEHLLPQTKAYHEIWLDGEKVESSEVEPAKEGPQGQGFKEPIYGKTYLPRKFKTALAIPPYNDVDVFANDLGFIAIVENEQLVGFNVTVGGGMGSSHGDESTYPRVADVIGFCSLDQVLTVAENVVKVQRDFGNREVRKLARLKYTIDRLGLAGFKEKLFAYQGFELAEARAFEFKHNGDRYGWYQDEVGNWHLTLYIHSGRIADFDDKLLFTGLKEIAKVHQGEFRISPNQNLIISNVTRQTKPVIEALINRYGISIGEVESPVRKNSLACVAFPTCSLAMAEAERYLPSFIDKFEELLAKYDLSEQAINIRMTGCPNGCARPFLGEIGLVGKAPGKYNLYLGASHIGSRLNKLYRENINEAQILSELEPIIQDYANAKNEDEYFGDFVIRKGYIKAVQNGLDFHS</sequence>
<feature type="domain" description="Nitrite/Sulfite reductase ferredoxin-like" evidence="17">
    <location>
        <begin position="95"/>
        <end position="151"/>
    </location>
</feature>
<evidence type="ECO:0000313" key="18">
    <source>
        <dbReference type="EMBL" id="TQV77554.1"/>
    </source>
</evidence>
<dbReference type="Proteomes" id="UP000317839">
    <property type="component" value="Unassembled WGS sequence"/>
</dbReference>
<dbReference type="InterPro" id="IPR036136">
    <property type="entry name" value="Nit/Sulf_reduc_fer-like_dom_sf"/>
</dbReference>
<evidence type="ECO:0000256" key="3">
    <source>
        <dbReference type="ARBA" id="ARBA00022485"/>
    </source>
</evidence>
<feature type="binding site" evidence="15">
    <location>
        <position position="513"/>
    </location>
    <ligand>
        <name>[4Fe-4S] cluster</name>
        <dbReference type="ChEBI" id="CHEBI:49883"/>
    </ligand>
</feature>
<dbReference type="InterPro" id="IPR006067">
    <property type="entry name" value="NO2/SO3_Rdtase_4Fe4S_dom"/>
</dbReference>
<evidence type="ECO:0000256" key="12">
    <source>
        <dbReference type="ARBA" id="ARBA00052219"/>
    </source>
</evidence>
<dbReference type="NCBIfam" id="TIGR02041">
    <property type="entry name" value="CysI"/>
    <property type="match status" value="1"/>
</dbReference>
<dbReference type="GO" id="GO:0020037">
    <property type="term" value="F:heme binding"/>
    <property type="evidence" value="ECO:0007669"/>
    <property type="project" value="InterPro"/>
</dbReference>
<evidence type="ECO:0000256" key="6">
    <source>
        <dbReference type="ARBA" id="ARBA00022723"/>
    </source>
</evidence>
<dbReference type="GO" id="GO:0051539">
    <property type="term" value="F:4 iron, 4 sulfur cluster binding"/>
    <property type="evidence" value="ECO:0007669"/>
    <property type="project" value="UniProtKB-KW"/>
</dbReference>
<comment type="caution">
    <text evidence="18">The sequence shown here is derived from an EMBL/GenBank/DDBJ whole genome shotgun (WGS) entry which is preliminary data.</text>
</comment>
<evidence type="ECO:0000259" key="16">
    <source>
        <dbReference type="Pfam" id="PF01077"/>
    </source>
</evidence>
<evidence type="ECO:0000256" key="8">
    <source>
        <dbReference type="ARBA" id="ARBA00023002"/>
    </source>
</evidence>
<dbReference type="GO" id="GO:0004783">
    <property type="term" value="F:sulfite reductase (NADPH) activity"/>
    <property type="evidence" value="ECO:0007669"/>
    <property type="project" value="UniProtKB-UniRule"/>
</dbReference>
<dbReference type="GO" id="GO:0000103">
    <property type="term" value="P:sulfate assimilation"/>
    <property type="evidence" value="ECO:0007669"/>
    <property type="project" value="UniProtKB-UniRule"/>
</dbReference>
<dbReference type="PANTHER" id="PTHR11493">
    <property type="entry name" value="SULFITE REDUCTASE [NADPH] SUBUNIT BETA-RELATED"/>
    <property type="match status" value="1"/>
</dbReference>
<evidence type="ECO:0000256" key="15">
    <source>
        <dbReference type="HAMAP-Rule" id="MF_01540"/>
    </source>
</evidence>
<dbReference type="InterPro" id="IPR006066">
    <property type="entry name" value="NO2/SO3_Rdtase_FeS/sirohaem_BS"/>
</dbReference>
<evidence type="ECO:0000256" key="14">
    <source>
        <dbReference type="ARBA" id="ARBA00062253"/>
    </source>
</evidence>
<gene>
    <name evidence="15 18" type="primary">cysI</name>
    <name evidence="18" type="ORF">FLL45_01730</name>
</gene>
<evidence type="ECO:0000256" key="7">
    <source>
        <dbReference type="ARBA" id="ARBA00022857"/>
    </source>
</evidence>
<keyword evidence="10 15" id="KW-0411">Iron-sulfur</keyword>
<evidence type="ECO:0000256" key="11">
    <source>
        <dbReference type="ARBA" id="ARBA00023192"/>
    </source>
</evidence>
<comment type="cofactor">
    <cofactor evidence="15">
        <name>[4Fe-4S] cluster</name>
        <dbReference type="ChEBI" id="CHEBI:49883"/>
    </cofactor>
    <text evidence="15">Binds 1 [4Fe-4S] cluster per subunit.</text>
</comment>
<dbReference type="SUPFAM" id="SSF56014">
    <property type="entry name" value="Nitrite and sulphite reductase 4Fe-4S domain-like"/>
    <property type="match status" value="2"/>
</dbReference>
<dbReference type="GO" id="GO:0019344">
    <property type="term" value="P:cysteine biosynthetic process"/>
    <property type="evidence" value="ECO:0007669"/>
    <property type="project" value="UniProtKB-KW"/>
</dbReference>
<dbReference type="InterPro" id="IPR045854">
    <property type="entry name" value="NO2/SO3_Rdtase_4Fe4S_sf"/>
</dbReference>
<dbReference type="SUPFAM" id="SSF55124">
    <property type="entry name" value="Nitrite/Sulfite reductase N-terminal domain-like"/>
    <property type="match status" value="2"/>
</dbReference>
<dbReference type="FunFam" id="3.30.413.10:FF:000004">
    <property type="entry name" value="Sulfite reductase [NADPH] hemoprotein beta-component"/>
    <property type="match status" value="1"/>
</dbReference>
<organism evidence="18 19">
    <name type="scientific">Aliikangiella marina</name>
    <dbReference type="NCBI Taxonomy" id="1712262"/>
    <lineage>
        <taxon>Bacteria</taxon>
        <taxon>Pseudomonadati</taxon>
        <taxon>Pseudomonadota</taxon>
        <taxon>Gammaproteobacteria</taxon>
        <taxon>Oceanospirillales</taxon>
        <taxon>Pleioneaceae</taxon>
        <taxon>Aliikangiella</taxon>
    </lineage>
</organism>
<protein>
    <recommendedName>
        <fullName evidence="15">Sulfite reductase [NADPH] hemoprotein beta-component</fullName>
        <shortName evidence="15">SiR-HP</shortName>
        <shortName evidence="15">SiRHP</shortName>
        <ecNumber evidence="15">1.8.1.2</ecNumber>
    </recommendedName>
</protein>
<comment type="cofactor">
    <cofactor evidence="15">
        <name>siroheme</name>
        <dbReference type="ChEBI" id="CHEBI:60052"/>
    </cofactor>
    <text evidence="15">Binds 1 siroheme per subunit.</text>
</comment>
<feature type="domain" description="Nitrite/Sulfite reductase ferredoxin-like" evidence="17">
    <location>
        <begin position="379"/>
        <end position="444"/>
    </location>
</feature>
<dbReference type="Pfam" id="PF03460">
    <property type="entry name" value="NIR_SIR_ferr"/>
    <property type="match status" value="2"/>
</dbReference>
<dbReference type="InterPro" id="IPR011786">
    <property type="entry name" value="CysI"/>
</dbReference>
<comment type="pathway">
    <text evidence="1 15">Sulfur metabolism; hydrogen sulfide biosynthesis; hydrogen sulfide from sulfite (NADPH route): step 1/1.</text>
</comment>
<dbReference type="GO" id="GO:0050661">
    <property type="term" value="F:NADP binding"/>
    <property type="evidence" value="ECO:0007669"/>
    <property type="project" value="InterPro"/>
</dbReference>
<dbReference type="AlphaFoldDB" id="A0A545TK00"/>
<dbReference type="PRINTS" id="PR00397">
    <property type="entry name" value="SIROHAEM"/>
</dbReference>
<dbReference type="HAMAP" id="MF_01540">
    <property type="entry name" value="CysI"/>
    <property type="match status" value="1"/>
</dbReference>
<keyword evidence="4 15" id="KW-0028">Amino-acid biosynthesis</keyword>
<keyword evidence="19" id="KW-1185">Reference proteome</keyword>
<evidence type="ECO:0000256" key="9">
    <source>
        <dbReference type="ARBA" id="ARBA00023004"/>
    </source>
</evidence>
<evidence type="ECO:0000259" key="17">
    <source>
        <dbReference type="Pfam" id="PF03460"/>
    </source>
</evidence>
<proteinExistence type="inferred from homology"/>
<evidence type="ECO:0000256" key="1">
    <source>
        <dbReference type="ARBA" id="ARBA00004774"/>
    </source>
</evidence>
<evidence type="ECO:0000256" key="2">
    <source>
        <dbReference type="ARBA" id="ARBA00010429"/>
    </source>
</evidence>
<evidence type="ECO:0000256" key="4">
    <source>
        <dbReference type="ARBA" id="ARBA00022605"/>
    </source>
</evidence>
<evidence type="ECO:0000313" key="19">
    <source>
        <dbReference type="Proteomes" id="UP000317839"/>
    </source>
</evidence>
<dbReference type="Pfam" id="PF01077">
    <property type="entry name" value="NIR_SIR"/>
    <property type="match status" value="1"/>
</dbReference>
<feature type="binding site" evidence="15">
    <location>
        <position position="470"/>
    </location>
    <ligand>
        <name>[4Fe-4S] cluster</name>
        <dbReference type="ChEBI" id="CHEBI:49883"/>
    </ligand>
</feature>
<keyword evidence="8 15" id="KW-0560">Oxidoreductase</keyword>
<evidence type="ECO:0000256" key="13">
    <source>
        <dbReference type="ARBA" id="ARBA00057160"/>
    </source>
</evidence>
<comment type="similarity">
    <text evidence="2 15">Belongs to the nitrite and sulfite reductase 4Fe-4S domain family.</text>
</comment>
<reference evidence="18 19" key="1">
    <citation type="submission" date="2019-06" db="EMBL/GenBank/DDBJ databases">
        <title>Draft genome of Aliikangiella marina GYP-15.</title>
        <authorList>
            <person name="Wang G."/>
        </authorList>
    </citation>
    <scope>NUCLEOTIDE SEQUENCE [LARGE SCALE GENOMIC DNA]</scope>
    <source>
        <strain evidence="18 19">GYP-15</strain>
    </source>
</reference>
<keyword evidence="3 15" id="KW-0004">4Fe-4S</keyword>
<dbReference type="EMBL" id="VIKR01000001">
    <property type="protein sequence ID" value="TQV77554.1"/>
    <property type="molecule type" value="Genomic_DNA"/>
</dbReference>
<dbReference type="InterPro" id="IPR045169">
    <property type="entry name" value="NO2/SO3_Rdtase_4Fe4S_prot"/>
</dbReference>
<dbReference type="Gene3D" id="3.30.413.10">
    <property type="entry name" value="Sulfite Reductase Hemoprotein, domain 1"/>
    <property type="match status" value="2"/>
</dbReference>
<dbReference type="PROSITE" id="PS00365">
    <property type="entry name" value="NIR_SIR"/>
    <property type="match status" value="1"/>
</dbReference>
<name>A0A545TK00_9GAMM</name>